<feature type="domain" description="Lipopolysaccharide assembly protein A" evidence="7">
    <location>
        <begin position="24"/>
        <end position="82"/>
    </location>
</feature>
<dbReference type="RefSeq" id="WP_142791732.1">
    <property type="nucleotide sequence ID" value="NZ_VJMZ01000001.1"/>
</dbReference>
<gene>
    <name evidence="8" type="ORF">FH966_14465</name>
</gene>
<keyword evidence="3 6" id="KW-1133">Transmembrane helix</keyword>
<evidence type="ECO:0000259" key="7">
    <source>
        <dbReference type="Pfam" id="PF06305"/>
    </source>
</evidence>
<dbReference type="PANTHER" id="PTHR41335">
    <property type="entry name" value="MEMBRANE PROTEIN-RELATED"/>
    <property type="match status" value="1"/>
</dbReference>
<dbReference type="AlphaFoldDB" id="A0A549YLT6"/>
<evidence type="ECO:0000256" key="4">
    <source>
        <dbReference type="ARBA" id="ARBA00023136"/>
    </source>
</evidence>
<evidence type="ECO:0000256" key="6">
    <source>
        <dbReference type="SAM" id="Phobius"/>
    </source>
</evidence>
<organism evidence="8 9">
    <name type="scientific">Lentibacillus cibarius</name>
    <dbReference type="NCBI Taxonomy" id="2583219"/>
    <lineage>
        <taxon>Bacteria</taxon>
        <taxon>Bacillati</taxon>
        <taxon>Bacillota</taxon>
        <taxon>Bacilli</taxon>
        <taxon>Bacillales</taxon>
        <taxon>Bacillaceae</taxon>
        <taxon>Lentibacillus</taxon>
    </lineage>
</organism>
<dbReference type="Pfam" id="PF06305">
    <property type="entry name" value="LapA_dom"/>
    <property type="match status" value="1"/>
</dbReference>
<evidence type="ECO:0000256" key="2">
    <source>
        <dbReference type="ARBA" id="ARBA00022692"/>
    </source>
</evidence>
<accession>A0A549YLT6</accession>
<dbReference type="InterPro" id="IPR010445">
    <property type="entry name" value="LapA_dom"/>
</dbReference>
<dbReference type="PANTHER" id="PTHR41335:SF1">
    <property type="entry name" value="MEMBRANE PROTEIN"/>
    <property type="match status" value="1"/>
</dbReference>
<keyword evidence="2 6" id="KW-0812">Transmembrane</keyword>
<proteinExistence type="predicted"/>
<protein>
    <submittedName>
        <fullName evidence="8">DUF1049 domain-containing protein</fullName>
    </submittedName>
</protein>
<dbReference type="Proteomes" id="UP000319280">
    <property type="component" value="Unassembled WGS sequence"/>
</dbReference>
<name>A0A549YLT6_9BACI</name>
<dbReference type="EMBL" id="VJMZ01000001">
    <property type="protein sequence ID" value="TRM12807.1"/>
    <property type="molecule type" value="Genomic_DNA"/>
</dbReference>
<evidence type="ECO:0000313" key="8">
    <source>
        <dbReference type="EMBL" id="TRM12807.1"/>
    </source>
</evidence>
<feature type="region of interest" description="Disordered" evidence="5">
    <location>
        <begin position="89"/>
        <end position="113"/>
    </location>
</feature>
<reference evidence="8 9" key="1">
    <citation type="submission" date="2019-07" db="EMBL/GenBank/DDBJ databases">
        <title>Genomic analysis of Lentibacillus sp. NKC851-2.</title>
        <authorList>
            <person name="Oh Y.J."/>
        </authorList>
    </citation>
    <scope>NUCLEOTIDE SEQUENCE [LARGE SCALE GENOMIC DNA]</scope>
    <source>
        <strain evidence="8 9">NKC851-2</strain>
    </source>
</reference>
<evidence type="ECO:0000256" key="3">
    <source>
        <dbReference type="ARBA" id="ARBA00022989"/>
    </source>
</evidence>
<feature type="compositionally biased region" description="Acidic residues" evidence="5">
    <location>
        <begin position="92"/>
        <end position="104"/>
    </location>
</feature>
<keyword evidence="1" id="KW-1003">Cell membrane</keyword>
<comment type="caution">
    <text evidence="8">The sequence shown here is derived from an EMBL/GenBank/DDBJ whole genome shotgun (WGS) entry which is preliminary data.</text>
</comment>
<evidence type="ECO:0000256" key="1">
    <source>
        <dbReference type="ARBA" id="ARBA00022475"/>
    </source>
</evidence>
<dbReference type="GO" id="GO:0005886">
    <property type="term" value="C:plasma membrane"/>
    <property type="evidence" value="ECO:0007669"/>
    <property type="project" value="InterPro"/>
</dbReference>
<evidence type="ECO:0000256" key="5">
    <source>
        <dbReference type="SAM" id="MobiDB-lite"/>
    </source>
</evidence>
<feature type="transmembrane region" description="Helical" evidence="6">
    <location>
        <begin position="7"/>
        <end position="27"/>
    </location>
</feature>
<feature type="transmembrane region" description="Helical" evidence="6">
    <location>
        <begin position="39"/>
        <end position="62"/>
    </location>
</feature>
<keyword evidence="4 6" id="KW-0472">Membrane</keyword>
<sequence>MKGQSYVILAIIFVIIVAVFAVANVSPVEVNYLLGIGKAPLILVILFSVLMGGIITASAGVVKIIRQQREHKALQAECNRLRSILKEHGVDESEQITESEEDDSIEKQSGSET</sequence>
<evidence type="ECO:0000313" key="9">
    <source>
        <dbReference type="Proteomes" id="UP000319280"/>
    </source>
</evidence>
<keyword evidence="9" id="KW-1185">Reference proteome</keyword>